<feature type="region of interest" description="Disordered" evidence="3">
    <location>
        <begin position="38"/>
        <end position="76"/>
    </location>
</feature>
<gene>
    <name evidence="6" type="ORF">APLA_LOCUS14468</name>
    <name evidence="5" type="ORF">APLA_LOCUS9798</name>
</gene>
<feature type="region of interest" description="Disordered" evidence="3">
    <location>
        <begin position="1"/>
        <end position="21"/>
    </location>
</feature>
<dbReference type="InterPro" id="IPR050374">
    <property type="entry name" value="RRT5_SRSF_SR"/>
</dbReference>
<dbReference type="Proteomes" id="UP000494256">
    <property type="component" value="Unassembled WGS sequence"/>
</dbReference>
<accession>A0A8S1B819</accession>
<feature type="compositionally biased region" description="Polar residues" evidence="3">
    <location>
        <begin position="174"/>
        <end position="188"/>
    </location>
</feature>
<dbReference type="GO" id="GO:0005634">
    <property type="term" value="C:nucleus"/>
    <property type="evidence" value="ECO:0007669"/>
    <property type="project" value="TreeGrafter"/>
</dbReference>
<dbReference type="PANTHER" id="PTHR23003">
    <property type="entry name" value="RNA RECOGNITION MOTIF RRM DOMAIN CONTAINING PROTEIN"/>
    <property type="match status" value="1"/>
</dbReference>
<dbReference type="InterPro" id="IPR000504">
    <property type="entry name" value="RRM_dom"/>
</dbReference>
<feature type="domain" description="RRM" evidence="4">
    <location>
        <begin position="221"/>
        <end position="292"/>
    </location>
</feature>
<evidence type="ECO:0000313" key="8">
    <source>
        <dbReference type="Proteomes" id="UP000494256"/>
    </source>
</evidence>
<feature type="compositionally biased region" description="Polar residues" evidence="3">
    <location>
        <begin position="398"/>
        <end position="410"/>
    </location>
</feature>
<sequence>MEKLHVNADSTDDLVDKDSNTDQVFMPIRVELADIVLPATSPPRPPLNNGSVAQPYVNQLRDNPQKRKNSPPQEPVTKKLCENLYEAIDDSSTDTEEYTITLVDDENNFQIKNYIEEGELLGDVVVKRDESNEVQMKFEKLEDYLKVTNKLKKEPTSESKLSLKSPKPDADLTDNGSDSTEVLQQSSWNSNEDVEYKDPLGLYGLQLEFLQSLEITPPLDRWVHVTNFRCDKTELRDVMELAGHVLSCSVIATTKRYAKVQYSHPLEAVQAVAMLNGQTLYGWKLSVYMERNPRNDIILPKGLVNIGIGLGIAGRPIRDIVSQYKKFTRKQTSTVNPVLFREFVSGDSKEGIQKQEESQIDFKALLDSKRPFEVTHVEDLDNADAVPSEKVLVKENISPETGSIRSSDSPVSYHEVKDEVKVDKSNDKPQNYSHPVSRAQPDVLGNTTPIRVRQTTPAVGFPRPIVAQNLRTQPLHSTPYRPGSSTTPVLMSSSQYPRPISDNSTPNARPISVPHPMPNPIGNPPTPGPFGLSQPCKPLSPTGPTPVNNPGPVYGLTSMYSPGVLPGPPLGIGHRPGPMHGPRPITGPGPVHLSNLAHGPGPNPGPSNLAHGPGPNQGPSNLALAPGPSPGPSSLAPGRGSNQGPSNLAHGPGPNQGPSHIGHGPGPNPGPSNLAPGRGPIQGPSNFHQGPFNLTHGPGPNPGPSNLSHGPGPNQGPSHLAHGPGPNPGPSNLAHAPDLNPGPSNLAHGPGPNPGPSNLAPGRGPNQGPSNLAHGLGPNQGPGPVQVSGPVSVTGAVPTVHAPNKVDVEFANLPPSTTFPFLCEKLAQCGQITCLRFTTPGCAIASFSHPAHAERCFQNYNGMVVEGFRIVVKLL</sequence>
<dbReference type="GO" id="GO:1990904">
    <property type="term" value="C:ribonucleoprotein complex"/>
    <property type="evidence" value="ECO:0007669"/>
    <property type="project" value="TreeGrafter"/>
</dbReference>
<evidence type="ECO:0000256" key="3">
    <source>
        <dbReference type="SAM" id="MobiDB-lite"/>
    </source>
</evidence>
<evidence type="ECO:0000313" key="6">
    <source>
        <dbReference type="EMBL" id="CAB3253870.1"/>
    </source>
</evidence>
<feature type="compositionally biased region" description="Polar residues" evidence="3">
    <location>
        <begin position="48"/>
        <end position="62"/>
    </location>
</feature>
<dbReference type="InterPro" id="IPR012677">
    <property type="entry name" value="Nucleotide-bd_a/b_plait_sf"/>
</dbReference>
<dbReference type="OrthoDB" id="610462at2759"/>
<dbReference type="GO" id="GO:0005737">
    <property type="term" value="C:cytoplasm"/>
    <property type="evidence" value="ECO:0007669"/>
    <property type="project" value="TreeGrafter"/>
</dbReference>
<feature type="region of interest" description="Disordered" evidence="3">
    <location>
        <begin position="567"/>
        <end position="789"/>
    </location>
</feature>
<organism evidence="6 8">
    <name type="scientific">Arctia plantaginis</name>
    <name type="common">Wood tiger moth</name>
    <name type="synonym">Phalaena plantaginis</name>
    <dbReference type="NCBI Taxonomy" id="874455"/>
    <lineage>
        <taxon>Eukaryota</taxon>
        <taxon>Metazoa</taxon>
        <taxon>Ecdysozoa</taxon>
        <taxon>Arthropoda</taxon>
        <taxon>Hexapoda</taxon>
        <taxon>Insecta</taxon>
        <taxon>Pterygota</taxon>
        <taxon>Neoptera</taxon>
        <taxon>Endopterygota</taxon>
        <taxon>Lepidoptera</taxon>
        <taxon>Glossata</taxon>
        <taxon>Ditrysia</taxon>
        <taxon>Noctuoidea</taxon>
        <taxon>Erebidae</taxon>
        <taxon>Arctiinae</taxon>
        <taxon>Arctia</taxon>
    </lineage>
</organism>
<feature type="compositionally biased region" description="Low complexity" evidence="3">
    <location>
        <begin position="622"/>
        <end position="638"/>
    </location>
</feature>
<dbReference type="EMBL" id="CADEBC010000520">
    <property type="protein sequence ID" value="CAB3244125.1"/>
    <property type="molecule type" value="Genomic_DNA"/>
</dbReference>
<proteinExistence type="predicted"/>
<name>A0A8S1B819_ARCPL</name>
<dbReference type="Pfam" id="PF00076">
    <property type="entry name" value="RRM_1"/>
    <property type="match status" value="1"/>
</dbReference>
<evidence type="ECO:0000256" key="2">
    <source>
        <dbReference type="PROSITE-ProRule" id="PRU00176"/>
    </source>
</evidence>
<dbReference type="EMBL" id="CADEBD010000393">
    <property type="protein sequence ID" value="CAB3253870.1"/>
    <property type="molecule type" value="Genomic_DNA"/>
</dbReference>
<dbReference type="SMART" id="SM00360">
    <property type="entry name" value="RRM"/>
    <property type="match status" value="2"/>
</dbReference>
<keyword evidence="7" id="KW-1185">Reference proteome</keyword>
<keyword evidence="1 2" id="KW-0694">RNA-binding</keyword>
<reference evidence="7 8" key="1">
    <citation type="submission" date="2020-04" db="EMBL/GenBank/DDBJ databases">
        <authorList>
            <person name="Wallbank WR R."/>
            <person name="Pardo Diaz C."/>
            <person name="Kozak K."/>
            <person name="Martin S."/>
            <person name="Jiggins C."/>
            <person name="Moest M."/>
            <person name="Warren A I."/>
            <person name="Byers J.R.P. K."/>
            <person name="Montejo-Kovacevich G."/>
            <person name="Yen C E."/>
        </authorList>
    </citation>
    <scope>NUCLEOTIDE SEQUENCE [LARGE SCALE GENOMIC DNA]</scope>
</reference>
<evidence type="ECO:0000259" key="4">
    <source>
        <dbReference type="PROSITE" id="PS50102"/>
    </source>
</evidence>
<dbReference type="Proteomes" id="UP000494106">
    <property type="component" value="Unassembled WGS sequence"/>
</dbReference>
<protein>
    <recommendedName>
        <fullName evidence="4">RRM domain-containing protein</fullName>
    </recommendedName>
</protein>
<feature type="region of interest" description="Disordered" evidence="3">
    <location>
        <begin position="155"/>
        <end position="188"/>
    </location>
</feature>
<dbReference type="InterPro" id="IPR035979">
    <property type="entry name" value="RBD_domain_sf"/>
</dbReference>
<feature type="compositionally biased region" description="Low complexity" evidence="3">
    <location>
        <begin position="777"/>
        <end position="789"/>
    </location>
</feature>
<dbReference type="Gene3D" id="3.30.70.330">
    <property type="match status" value="2"/>
</dbReference>
<evidence type="ECO:0000313" key="5">
    <source>
        <dbReference type="EMBL" id="CAB3244125.1"/>
    </source>
</evidence>
<feature type="region of interest" description="Disordered" evidence="3">
    <location>
        <begin position="473"/>
        <end position="505"/>
    </location>
</feature>
<evidence type="ECO:0000256" key="1">
    <source>
        <dbReference type="ARBA" id="ARBA00022884"/>
    </source>
</evidence>
<dbReference type="PROSITE" id="PS50102">
    <property type="entry name" value="RRM"/>
    <property type="match status" value="1"/>
</dbReference>
<dbReference type="AlphaFoldDB" id="A0A8S1B819"/>
<evidence type="ECO:0000313" key="7">
    <source>
        <dbReference type="Proteomes" id="UP000494106"/>
    </source>
</evidence>
<dbReference type="GO" id="GO:0003729">
    <property type="term" value="F:mRNA binding"/>
    <property type="evidence" value="ECO:0007669"/>
    <property type="project" value="TreeGrafter"/>
</dbReference>
<dbReference type="PANTHER" id="PTHR23003:SF3">
    <property type="entry name" value="FI21236P1-RELATED"/>
    <property type="match status" value="1"/>
</dbReference>
<dbReference type="CDD" id="cd00590">
    <property type="entry name" value="RRM_SF"/>
    <property type="match status" value="1"/>
</dbReference>
<feature type="region of interest" description="Disordered" evidence="3">
    <location>
        <begin position="397"/>
        <end position="444"/>
    </location>
</feature>
<dbReference type="SUPFAM" id="SSF54928">
    <property type="entry name" value="RNA-binding domain, RBD"/>
    <property type="match status" value="2"/>
</dbReference>
<feature type="compositionally biased region" description="Polar residues" evidence="3">
    <location>
        <begin position="483"/>
        <end position="505"/>
    </location>
</feature>
<comment type="caution">
    <text evidence="6">The sequence shown here is derived from an EMBL/GenBank/DDBJ whole genome shotgun (WGS) entry which is preliminary data.</text>
</comment>
<feature type="compositionally biased region" description="Basic and acidic residues" evidence="3">
    <location>
        <begin position="414"/>
        <end position="427"/>
    </location>
</feature>